<reference evidence="1 2" key="1">
    <citation type="submission" date="2015-08" db="EMBL/GenBank/DDBJ databases">
        <title>Next Generation Sequencing and Analysis of the Genome of Puccinia sorghi L Schw, the Causal Agent of Maize Common Rust.</title>
        <authorList>
            <person name="Rochi L."/>
            <person name="Burguener G."/>
            <person name="Darino M."/>
            <person name="Turjanski A."/>
            <person name="Kreff E."/>
            <person name="Dieguez M.J."/>
            <person name="Sacco F."/>
        </authorList>
    </citation>
    <scope>NUCLEOTIDE SEQUENCE [LARGE SCALE GENOMIC DNA]</scope>
    <source>
        <strain evidence="1 2">RO10H11247</strain>
    </source>
</reference>
<name>A0A0L6V5P0_9BASI</name>
<dbReference type="AlphaFoldDB" id="A0A0L6V5P0"/>
<keyword evidence="2" id="KW-1185">Reference proteome</keyword>
<dbReference type="VEuPathDB" id="FungiDB:VP01_2500g4"/>
<proteinExistence type="predicted"/>
<dbReference type="Proteomes" id="UP000037035">
    <property type="component" value="Unassembled WGS sequence"/>
</dbReference>
<comment type="caution">
    <text evidence="1">The sequence shown here is derived from an EMBL/GenBank/DDBJ whole genome shotgun (WGS) entry which is preliminary data.</text>
</comment>
<accession>A0A0L6V5P0</accession>
<evidence type="ECO:0000313" key="1">
    <source>
        <dbReference type="EMBL" id="KNZ56073.1"/>
    </source>
</evidence>
<sequence>MNTAYLMQCTKILFALQITGSQIDLFQSNYQKYCETFGRFLMGSRCNQITIFYLIFHKKCKHGVCHATNPTY</sequence>
<gene>
    <name evidence="1" type="ORF">VP01_2500g4</name>
</gene>
<protein>
    <submittedName>
        <fullName evidence="1">Uncharacterized protein</fullName>
    </submittedName>
</protein>
<organism evidence="1 2">
    <name type="scientific">Puccinia sorghi</name>
    <dbReference type="NCBI Taxonomy" id="27349"/>
    <lineage>
        <taxon>Eukaryota</taxon>
        <taxon>Fungi</taxon>
        <taxon>Dikarya</taxon>
        <taxon>Basidiomycota</taxon>
        <taxon>Pucciniomycotina</taxon>
        <taxon>Pucciniomycetes</taxon>
        <taxon>Pucciniales</taxon>
        <taxon>Pucciniaceae</taxon>
        <taxon>Puccinia</taxon>
    </lineage>
</organism>
<dbReference type="EMBL" id="LAVV01007393">
    <property type="protein sequence ID" value="KNZ56073.1"/>
    <property type="molecule type" value="Genomic_DNA"/>
</dbReference>
<evidence type="ECO:0000313" key="2">
    <source>
        <dbReference type="Proteomes" id="UP000037035"/>
    </source>
</evidence>